<proteinExistence type="predicted"/>
<dbReference type="RefSeq" id="WP_191988779.1">
    <property type="nucleotide sequence ID" value="NZ_JBHSSK010000009.1"/>
</dbReference>
<keyword evidence="1" id="KW-0732">Signal</keyword>
<accession>A0ABW1SQY1</accession>
<keyword evidence="3" id="KW-1185">Reference proteome</keyword>
<sequence length="370" mass="40938">MKKAVFLAAAASAALLFGGTTTLAHAKTYTQHGNALANYNVKKYKTVNNKNMFVKRYSFKQSYGDIFQTSPTKISSTKGKKVTFKSNVFLPVTYTYNKSADWGNPQSEVLSKDGNTLYELITTTSQSTRGWIVRYNLGALRSKFGISTSHMDALRRATYDHSVKQMSSKDKAIMKYVKIGPKFNTGHGQSLAMNPKNGQLWFIGAPVKVHSNVQQVSTSSLKPTKKINFMLKSTVTMGSNLTFDKHGNAYFFTYSNGGWAPKGAIKIYKGKINSKSVKFHLVMQGLRHNPGTKPQAMSYNAKRNRLYFVSDGSISSIPASKLGKLKASQVEATKLNGHREFEGLQFTKNGAGYLMSNRGAELLKTTSNNF</sequence>
<evidence type="ECO:0000313" key="2">
    <source>
        <dbReference type="EMBL" id="MFC6206628.1"/>
    </source>
</evidence>
<dbReference type="SUPFAM" id="SSF63825">
    <property type="entry name" value="YWTD domain"/>
    <property type="match status" value="1"/>
</dbReference>
<protein>
    <recommendedName>
        <fullName evidence="4">Extracellular protein</fullName>
    </recommendedName>
</protein>
<feature type="signal peptide" evidence="1">
    <location>
        <begin position="1"/>
        <end position="26"/>
    </location>
</feature>
<reference evidence="3" key="1">
    <citation type="journal article" date="2019" name="Int. J. Syst. Evol. Microbiol.">
        <title>The Global Catalogue of Microorganisms (GCM) 10K type strain sequencing project: providing services to taxonomists for standard genome sequencing and annotation.</title>
        <authorList>
            <consortium name="The Broad Institute Genomics Platform"/>
            <consortium name="The Broad Institute Genome Sequencing Center for Infectious Disease"/>
            <person name="Wu L."/>
            <person name="Ma J."/>
        </authorList>
    </citation>
    <scope>NUCLEOTIDE SEQUENCE [LARGE SCALE GENOMIC DNA]</scope>
    <source>
        <strain evidence="3">CCM 8905</strain>
    </source>
</reference>
<dbReference type="EMBL" id="JBHSSK010000009">
    <property type="protein sequence ID" value="MFC6206628.1"/>
    <property type="molecule type" value="Genomic_DNA"/>
</dbReference>
<evidence type="ECO:0008006" key="4">
    <source>
        <dbReference type="Google" id="ProtNLM"/>
    </source>
</evidence>
<dbReference type="Proteomes" id="UP001596254">
    <property type="component" value="Unassembled WGS sequence"/>
</dbReference>
<evidence type="ECO:0000313" key="3">
    <source>
        <dbReference type="Proteomes" id="UP001596254"/>
    </source>
</evidence>
<gene>
    <name evidence="2" type="ORF">ACFP1G_03920</name>
</gene>
<feature type="chain" id="PRO_5045614513" description="Extracellular protein" evidence="1">
    <location>
        <begin position="27"/>
        <end position="370"/>
    </location>
</feature>
<evidence type="ECO:0000256" key="1">
    <source>
        <dbReference type="SAM" id="SignalP"/>
    </source>
</evidence>
<name>A0ABW1SQY1_9LACO</name>
<organism evidence="2 3">
    <name type="scientific">Levilactobacillus tongjiangensis</name>
    <dbReference type="NCBI Taxonomy" id="2486023"/>
    <lineage>
        <taxon>Bacteria</taxon>
        <taxon>Bacillati</taxon>
        <taxon>Bacillota</taxon>
        <taxon>Bacilli</taxon>
        <taxon>Lactobacillales</taxon>
        <taxon>Lactobacillaceae</taxon>
        <taxon>Levilactobacillus</taxon>
    </lineage>
</organism>
<comment type="caution">
    <text evidence="2">The sequence shown here is derived from an EMBL/GenBank/DDBJ whole genome shotgun (WGS) entry which is preliminary data.</text>
</comment>